<evidence type="ECO:0000256" key="4">
    <source>
        <dbReference type="SAM" id="SignalP"/>
    </source>
</evidence>
<dbReference type="GO" id="GO:0030288">
    <property type="term" value="C:outer membrane-bounded periplasmic space"/>
    <property type="evidence" value="ECO:0007669"/>
    <property type="project" value="TreeGrafter"/>
</dbReference>
<name>A0A2W2B8Z8_9HYPH</name>
<reference evidence="7" key="1">
    <citation type="submission" date="2018-06" db="EMBL/GenBank/DDBJ databases">
        <title>Aestuariibacter litoralis strain KCTC 52945T.</title>
        <authorList>
            <person name="Li X."/>
            <person name="Salam N."/>
            <person name="Li J.-L."/>
            <person name="Chen Y.-M."/>
            <person name="Yang Z.-W."/>
            <person name="Zhang L.-Y."/>
            <person name="Han M.-X."/>
            <person name="Xiao M."/>
            <person name="Li W.-J."/>
        </authorList>
    </citation>
    <scope>NUCLEOTIDE SEQUENCE [LARGE SCALE GENOMIC DNA]</scope>
    <source>
        <strain evidence="7">KCTC 52945</strain>
    </source>
</reference>
<organism evidence="6 7">
    <name type="scientific">Aestuariivirga litoralis</name>
    <dbReference type="NCBI Taxonomy" id="2650924"/>
    <lineage>
        <taxon>Bacteria</taxon>
        <taxon>Pseudomonadati</taxon>
        <taxon>Pseudomonadota</taxon>
        <taxon>Alphaproteobacteria</taxon>
        <taxon>Hyphomicrobiales</taxon>
        <taxon>Aestuariivirgaceae</taxon>
        <taxon>Aestuariivirga</taxon>
    </lineage>
</organism>
<dbReference type="Pfam" id="PF13407">
    <property type="entry name" value="Peripla_BP_4"/>
    <property type="match status" value="1"/>
</dbReference>
<keyword evidence="7" id="KW-1185">Reference proteome</keyword>
<dbReference type="InterPro" id="IPR025997">
    <property type="entry name" value="SBP_2_dom"/>
</dbReference>
<dbReference type="PANTHER" id="PTHR30036">
    <property type="entry name" value="D-XYLOSE-BINDING PERIPLASMIC PROTEIN"/>
    <property type="match status" value="1"/>
</dbReference>
<protein>
    <submittedName>
        <fullName evidence="6">D-xylose ABC transporter substrate-binding protein</fullName>
    </submittedName>
</protein>
<gene>
    <name evidence="6" type="ORF">DK847_12185</name>
</gene>
<evidence type="ECO:0000259" key="5">
    <source>
        <dbReference type="Pfam" id="PF13407"/>
    </source>
</evidence>
<evidence type="ECO:0000256" key="3">
    <source>
        <dbReference type="ARBA" id="ARBA00022729"/>
    </source>
</evidence>
<dbReference type="RefSeq" id="WP_111198795.1">
    <property type="nucleotide sequence ID" value="NZ_QKVK01000005.1"/>
</dbReference>
<feature type="signal peptide" evidence="4">
    <location>
        <begin position="1"/>
        <end position="27"/>
    </location>
</feature>
<comment type="caution">
    <text evidence="6">The sequence shown here is derived from an EMBL/GenBank/DDBJ whole genome shotgun (WGS) entry which is preliminary data.</text>
</comment>
<evidence type="ECO:0000313" key="7">
    <source>
        <dbReference type="Proteomes" id="UP000248795"/>
    </source>
</evidence>
<dbReference type="Gene3D" id="3.40.50.2300">
    <property type="match status" value="2"/>
</dbReference>
<evidence type="ECO:0000313" key="6">
    <source>
        <dbReference type="EMBL" id="PZF76558.1"/>
    </source>
</evidence>
<dbReference type="SUPFAM" id="SSF53822">
    <property type="entry name" value="Periplasmic binding protein-like I"/>
    <property type="match status" value="1"/>
</dbReference>
<dbReference type="EMBL" id="QKVK01000005">
    <property type="protein sequence ID" value="PZF76558.1"/>
    <property type="molecule type" value="Genomic_DNA"/>
</dbReference>
<keyword evidence="3 4" id="KW-0732">Signal</keyword>
<proteinExistence type="inferred from homology"/>
<dbReference type="PANTHER" id="PTHR30036:SF1">
    <property type="entry name" value="D-XYLOSE-BINDING PERIPLASMIC PROTEIN"/>
    <property type="match status" value="1"/>
</dbReference>
<feature type="chain" id="PRO_5015880966" evidence="4">
    <location>
        <begin position="28"/>
        <end position="351"/>
    </location>
</feature>
<comment type="similarity">
    <text evidence="2">Belongs to the bacterial solute-binding protein 2 family.</text>
</comment>
<evidence type="ECO:0000256" key="2">
    <source>
        <dbReference type="ARBA" id="ARBA00007639"/>
    </source>
</evidence>
<comment type="subcellular location">
    <subcellularLocation>
        <location evidence="1">Periplasm</location>
    </subcellularLocation>
</comment>
<feature type="domain" description="Periplasmic binding protein" evidence="5">
    <location>
        <begin position="32"/>
        <end position="289"/>
    </location>
</feature>
<dbReference type="AlphaFoldDB" id="A0A2W2B8Z8"/>
<dbReference type="InterPro" id="IPR050555">
    <property type="entry name" value="Bact_Solute-Bind_Prot2"/>
</dbReference>
<accession>A0A2W2B8Z8</accession>
<evidence type="ECO:0000256" key="1">
    <source>
        <dbReference type="ARBA" id="ARBA00004418"/>
    </source>
</evidence>
<dbReference type="InterPro" id="IPR028082">
    <property type="entry name" value="Peripla_BP_I"/>
</dbReference>
<sequence length="351" mass="36469">MLRKILTLAAGAAALTAASLATTPAMAAGKNICVSWKTFQEERWKTDEAAIKAVVEAAGNKYFSADAQGSAAKQQADIEGLITQGCNVILVVAFDSDAILPAFQAAADAGVKMISYDVLVEHPDALYVTFDNVGVGRLMAKTMLEKGKQEGNFAFIKGDKGDPNATFLFQGIMEVLKPNIDAGKIKNVCETFTDGWKPDAAQKNMEQCLTSVNNKVDAVISENDGMAGGVVAALEAQGLAGTVPVTGQDGDKAALNRVALGTQLVSVWKDSRVLGKAAAEFANMIADGKANTDIPNVGKFNSGAKGVEVNAVLIAPNPITKANLNDVIDGGWVTKDEVCAGVAAGSVDACK</sequence>
<dbReference type="GO" id="GO:0030246">
    <property type="term" value="F:carbohydrate binding"/>
    <property type="evidence" value="ECO:0007669"/>
    <property type="project" value="TreeGrafter"/>
</dbReference>
<dbReference type="Proteomes" id="UP000248795">
    <property type="component" value="Unassembled WGS sequence"/>
</dbReference>